<comment type="caution">
    <text evidence="2">The sequence shown here is derived from an EMBL/GenBank/DDBJ whole genome shotgun (WGS) entry which is preliminary data.</text>
</comment>
<dbReference type="Proteomes" id="UP001279734">
    <property type="component" value="Unassembled WGS sequence"/>
</dbReference>
<sequence>MNEKAPRKKFAELSPPYLCRNGGSGVIARKISASNSSSNAFQEVEKSYAAYSSEICFRFCDETVIYHGDIEEFQTPTKESIDCQDQRVFVFKPSAKHREAKSKHDEGYEETTGPRRPRSGSKQAKKRVRMRSMPQEKRMNTVGWEMYSFAYQNRIHTQENQPFHRELQGKKLHSCIDRGRNLQACECTYFHFNSSSSCDCEMKKQCYFCTNNDEDYKNPVLKRKRGIVNLADCHVLRQDKSGDDLCICIQEEEKLIELDYIPLSQKSLSISKVRAMTNGASCFQDHSAKDQTMVIDELNNMASSMDGDLVGGAMLPPYSRATISPRGRCGESRSTGAARSNSLPNEALDKVNGKLPPCSPGHVHPKLPDYEELVATFMALKKVHQQKRDIPMMYFRDELLGFTLQSIS</sequence>
<proteinExistence type="predicted"/>
<organism evidence="2 3">
    <name type="scientific">Nepenthes gracilis</name>
    <name type="common">Slender pitcher plant</name>
    <dbReference type="NCBI Taxonomy" id="150966"/>
    <lineage>
        <taxon>Eukaryota</taxon>
        <taxon>Viridiplantae</taxon>
        <taxon>Streptophyta</taxon>
        <taxon>Embryophyta</taxon>
        <taxon>Tracheophyta</taxon>
        <taxon>Spermatophyta</taxon>
        <taxon>Magnoliopsida</taxon>
        <taxon>eudicotyledons</taxon>
        <taxon>Gunneridae</taxon>
        <taxon>Pentapetalae</taxon>
        <taxon>Caryophyllales</taxon>
        <taxon>Nepenthaceae</taxon>
        <taxon>Nepenthes</taxon>
    </lineage>
</organism>
<feature type="region of interest" description="Disordered" evidence="1">
    <location>
        <begin position="94"/>
        <end position="134"/>
    </location>
</feature>
<dbReference type="AlphaFoldDB" id="A0AAD3SGX4"/>
<feature type="region of interest" description="Disordered" evidence="1">
    <location>
        <begin position="325"/>
        <end position="352"/>
    </location>
</feature>
<feature type="compositionally biased region" description="Basic residues" evidence="1">
    <location>
        <begin position="115"/>
        <end position="130"/>
    </location>
</feature>
<feature type="compositionally biased region" description="Polar residues" evidence="1">
    <location>
        <begin position="332"/>
        <end position="344"/>
    </location>
</feature>
<name>A0AAD3SGX4_NEPGR</name>
<evidence type="ECO:0000256" key="1">
    <source>
        <dbReference type="SAM" id="MobiDB-lite"/>
    </source>
</evidence>
<accession>A0AAD3SGX4</accession>
<keyword evidence="3" id="KW-1185">Reference proteome</keyword>
<dbReference type="EMBL" id="BSYO01000010">
    <property type="protein sequence ID" value="GMH11058.1"/>
    <property type="molecule type" value="Genomic_DNA"/>
</dbReference>
<gene>
    <name evidence="2" type="ORF">Nepgr_012899</name>
</gene>
<reference evidence="2" key="1">
    <citation type="submission" date="2023-05" db="EMBL/GenBank/DDBJ databases">
        <title>Nepenthes gracilis genome sequencing.</title>
        <authorList>
            <person name="Fukushima K."/>
        </authorList>
    </citation>
    <scope>NUCLEOTIDE SEQUENCE</scope>
    <source>
        <strain evidence="2">SING2019-196</strain>
    </source>
</reference>
<evidence type="ECO:0000313" key="3">
    <source>
        <dbReference type="Proteomes" id="UP001279734"/>
    </source>
</evidence>
<protein>
    <submittedName>
        <fullName evidence="2">Uncharacterized protein</fullName>
    </submittedName>
</protein>
<evidence type="ECO:0000313" key="2">
    <source>
        <dbReference type="EMBL" id="GMH11058.1"/>
    </source>
</evidence>